<evidence type="ECO:0000256" key="7">
    <source>
        <dbReference type="ARBA" id="ARBA00012673"/>
    </source>
</evidence>
<keyword evidence="10" id="KW-0349">Heme</keyword>
<comment type="cofactor">
    <cofactor evidence="1">
        <name>Mo-molybdopterin</name>
        <dbReference type="ChEBI" id="CHEBI:71302"/>
    </cofactor>
</comment>
<comment type="cofactor">
    <cofactor evidence="3">
        <name>FAD</name>
        <dbReference type="ChEBI" id="CHEBI:57692"/>
    </cofactor>
</comment>
<dbReference type="InterPro" id="IPR036374">
    <property type="entry name" value="OxRdtase_Mopterin-bd_sf"/>
</dbReference>
<dbReference type="EC" id="1.7.1.3" evidence="7"/>
<dbReference type="Gene3D" id="2.40.30.10">
    <property type="entry name" value="Translation factors"/>
    <property type="match status" value="1"/>
</dbReference>
<dbReference type="InterPro" id="IPR014756">
    <property type="entry name" value="Ig_E-set"/>
</dbReference>
<dbReference type="InterPro" id="IPR005066">
    <property type="entry name" value="MoCF_OxRdtse_dimer"/>
</dbReference>
<dbReference type="Pfam" id="PF00173">
    <property type="entry name" value="Cyt-b5"/>
    <property type="match status" value="1"/>
</dbReference>
<evidence type="ECO:0000256" key="2">
    <source>
        <dbReference type="ARBA" id="ARBA00001971"/>
    </source>
</evidence>
<dbReference type="SUPFAM" id="SSF52343">
    <property type="entry name" value="Ferredoxin reductase-like, C-terminal NADP-linked domain"/>
    <property type="match status" value="1"/>
</dbReference>
<dbReference type="InterPro" id="IPR008335">
    <property type="entry name" value="Mopterin_OxRdtase_euk"/>
</dbReference>
<dbReference type="InterPro" id="IPR001199">
    <property type="entry name" value="Cyt_B5-like_heme/steroid-bd"/>
</dbReference>
<reference evidence="21 22" key="1">
    <citation type="submission" date="2017-04" db="EMBL/GenBank/DDBJ databases">
        <title>Genome Sequence of the Model Brown-Rot Fungus Postia placenta SB12.</title>
        <authorList>
            <consortium name="DOE Joint Genome Institute"/>
            <person name="Gaskell J."/>
            <person name="Kersten P."/>
            <person name="Larrondo L.F."/>
            <person name="Canessa P."/>
            <person name="Martinez D."/>
            <person name="Hibbett D."/>
            <person name="Schmoll M."/>
            <person name="Kubicek C.P."/>
            <person name="Martinez A.T."/>
            <person name="Yadav J."/>
            <person name="Master E."/>
            <person name="Magnuson J.K."/>
            <person name="James T."/>
            <person name="Yaver D."/>
            <person name="Berka R."/>
            <person name="Labutti K."/>
            <person name="Lipzen A."/>
            <person name="Aerts A."/>
            <person name="Barry K."/>
            <person name="Henrissat B."/>
            <person name="Blanchette R."/>
            <person name="Grigoriev I."/>
            <person name="Cullen D."/>
        </authorList>
    </citation>
    <scope>NUCLEOTIDE SEQUENCE [LARGE SCALE GENOMIC DNA]</scope>
    <source>
        <strain evidence="21 22">MAD-698-R-SB12</strain>
    </source>
</reference>
<evidence type="ECO:0000259" key="19">
    <source>
        <dbReference type="PROSITE" id="PS50255"/>
    </source>
</evidence>
<dbReference type="GeneID" id="36325212"/>
<dbReference type="Gene3D" id="2.60.40.650">
    <property type="match status" value="1"/>
</dbReference>
<keyword evidence="12" id="KW-0479">Metal-binding</keyword>
<proteinExistence type="inferred from homology"/>
<evidence type="ECO:0000256" key="4">
    <source>
        <dbReference type="ARBA" id="ARBA00003838"/>
    </source>
</evidence>
<dbReference type="SMART" id="SM01117">
    <property type="entry name" value="Cyt-b5"/>
    <property type="match status" value="1"/>
</dbReference>
<dbReference type="Pfam" id="PF00174">
    <property type="entry name" value="Oxidored_molyb"/>
    <property type="match status" value="1"/>
</dbReference>
<evidence type="ECO:0000313" key="21">
    <source>
        <dbReference type="EMBL" id="OSX68191.1"/>
    </source>
</evidence>
<dbReference type="GO" id="GO:0050464">
    <property type="term" value="F:nitrate reductase (NADPH) activity"/>
    <property type="evidence" value="ECO:0007669"/>
    <property type="project" value="UniProtKB-EC"/>
</dbReference>
<dbReference type="PROSITE" id="PS00191">
    <property type="entry name" value="CYTOCHROME_B5_1"/>
    <property type="match status" value="1"/>
</dbReference>
<keyword evidence="11" id="KW-0285">Flavoprotein</keyword>
<dbReference type="GO" id="GO:0020037">
    <property type="term" value="F:heme binding"/>
    <property type="evidence" value="ECO:0007669"/>
    <property type="project" value="InterPro"/>
</dbReference>
<evidence type="ECO:0000256" key="14">
    <source>
        <dbReference type="ARBA" id="ARBA00022857"/>
    </source>
</evidence>
<comment type="catalytic activity">
    <reaction evidence="18">
        <text>nitrite + NADP(+) + H2O = nitrate + NADPH + H(+)</text>
        <dbReference type="Rhea" id="RHEA:19061"/>
        <dbReference type="ChEBI" id="CHEBI:15377"/>
        <dbReference type="ChEBI" id="CHEBI:15378"/>
        <dbReference type="ChEBI" id="CHEBI:16301"/>
        <dbReference type="ChEBI" id="CHEBI:17632"/>
        <dbReference type="ChEBI" id="CHEBI:57783"/>
        <dbReference type="ChEBI" id="CHEBI:58349"/>
        <dbReference type="EC" id="1.7.1.3"/>
    </reaction>
</comment>
<evidence type="ECO:0000259" key="20">
    <source>
        <dbReference type="PROSITE" id="PS51384"/>
    </source>
</evidence>
<dbReference type="OrthoDB" id="432685at2759"/>
<keyword evidence="22" id="KW-1185">Reference proteome</keyword>
<dbReference type="PROSITE" id="PS51384">
    <property type="entry name" value="FAD_FR"/>
    <property type="match status" value="1"/>
</dbReference>
<dbReference type="PANTHER" id="PTHR19372">
    <property type="entry name" value="SULFITE REDUCTASE"/>
    <property type="match status" value="1"/>
</dbReference>
<dbReference type="PROSITE" id="PS50255">
    <property type="entry name" value="CYTOCHROME_B5_2"/>
    <property type="match status" value="1"/>
</dbReference>
<dbReference type="GO" id="GO:0042128">
    <property type="term" value="P:nitrate assimilation"/>
    <property type="evidence" value="ECO:0007669"/>
    <property type="project" value="UniProtKB-KW"/>
</dbReference>
<dbReference type="GO" id="GO:0008482">
    <property type="term" value="F:sulfite oxidase activity"/>
    <property type="evidence" value="ECO:0007669"/>
    <property type="project" value="TreeGrafter"/>
</dbReference>
<evidence type="ECO:0000256" key="9">
    <source>
        <dbReference type="ARBA" id="ARBA00022505"/>
    </source>
</evidence>
<evidence type="ECO:0000256" key="18">
    <source>
        <dbReference type="ARBA" id="ARBA00049155"/>
    </source>
</evidence>
<gene>
    <name evidence="21" type="ORF">POSPLADRAFT_1052317</name>
</gene>
<dbReference type="GO" id="GO:0006790">
    <property type="term" value="P:sulfur compound metabolic process"/>
    <property type="evidence" value="ECO:0007669"/>
    <property type="project" value="TreeGrafter"/>
</dbReference>
<dbReference type="Gene3D" id="3.40.50.80">
    <property type="entry name" value="Nucleotide-binding domain of ferredoxin-NADP reductase (FNR) module"/>
    <property type="match status" value="1"/>
</dbReference>
<dbReference type="InterPro" id="IPR008333">
    <property type="entry name" value="Cbr1-like_FAD-bd_dom"/>
</dbReference>
<dbReference type="SUPFAM" id="SSF63380">
    <property type="entry name" value="Riboflavin synthase domain-like"/>
    <property type="match status" value="1"/>
</dbReference>
<comment type="similarity">
    <text evidence="5">Belongs to the nitrate reductase family.</text>
</comment>
<dbReference type="InterPro" id="IPR000572">
    <property type="entry name" value="OxRdtase_Mopterin-bd_dom"/>
</dbReference>
<keyword evidence="13" id="KW-0274">FAD</keyword>
<evidence type="ECO:0000256" key="13">
    <source>
        <dbReference type="ARBA" id="ARBA00022827"/>
    </source>
</evidence>
<dbReference type="PRINTS" id="PR00407">
    <property type="entry name" value="EUMOPTERIN"/>
</dbReference>
<keyword evidence="14" id="KW-0521">NADP</keyword>
<dbReference type="GO" id="GO:0030151">
    <property type="term" value="F:molybdenum ion binding"/>
    <property type="evidence" value="ECO:0007669"/>
    <property type="project" value="InterPro"/>
</dbReference>
<evidence type="ECO:0000256" key="5">
    <source>
        <dbReference type="ARBA" id="ARBA00006253"/>
    </source>
</evidence>
<dbReference type="CDD" id="cd06183">
    <property type="entry name" value="cyt_b5_reduct_like"/>
    <property type="match status" value="1"/>
</dbReference>
<dbReference type="Pfam" id="PF03404">
    <property type="entry name" value="Mo-co_dimer"/>
    <property type="match status" value="1"/>
</dbReference>
<evidence type="ECO:0000256" key="15">
    <source>
        <dbReference type="ARBA" id="ARBA00023002"/>
    </source>
</evidence>
<dbReference type="EMBL" id="KZ110591">
    <property type="protein sequence ID" value="OSX68191.1"/>
    <property type="molecule type" value="Genomic_DNA"/>
</dbReference>
<dbReference type="RefSeq" id="XP_024344985.1">
    <property type="nucleotide sequence ID" value="XM_024480262.1"/>
</dbReference>
<keyword evidence="17" id="KW-0534">Nitrate assimilation</keyword>
<dbReference type="SUPFAM" id="SSF81296">
    <property type="entry name" value="E set domains"/>
    <property type="match status" value="1"/>
</dbReference>
<accession>A0A1X6NHT6</accession>
<dbReference type="STRING" id="670580.A0A1X6NHT6"/>
<dbReference type="PRINTS" id="PR00406">
    <property type="entry name" value="CYTB5RDTASE"/>
</dbReference>
<dbReference type="InterPro" id="IPR017927">
    <property type="entry name" value="FAD-bd_FR_type"/>
</dbReference>
<dbReference type="InterPro" id="IPR017938">
    <property type="entry name" value="Riboflavin_synthase-like_b-brl"/>
</dbReference>
<dbReference type="GO" id="GO:0043546">
    <property type="term" value="F:molybdopterin cofactor binding"/>
    <property type="evidence" value="ECO:0007669"/>
    <property type="project" value="TreeGrafter"/>
</dbReference>
<dbReference type="Gene3D" id="3.90.420.10">
    <property type="entry name" value="Oxidoreductase, molybdopterin-binding domain"/>
    <property type="match status" value="1"/>
</dbReference>
<dbReference type="FunFam" id="3.90.420.10:FF:000005">
    <property type="entry name" value="Nitrate reductase"/>
    <property type="match status" value="1"/>
</dbReference>
<feature type="domain" description="FAD-binding FR-type" evidence="20">
    <location>
        <begin position="591"/>
        <end position="703"/>
    </location>
</feature>
<evidence type="ECO:0000256" key="16">
    <source>
        <dbReference type="ARBA" id="ARBA00023004"/>
    </source>
</evidence>
<dbReference type="Proteomes" id="UP000194127">
    <property type="component" value="Unassembled WGS sequence"/>
</dbReference>
<evidence type="ECO:0000256" key="11">
    <source>
        <dbReference type="ARBA" id="ARBA00022630"/>
    </source>
</evidence>
<sequence length="848" mass="94290">MPGAIKPLSLQITPTTSALEAQLSAGMSAALLPEPLPRLPVDRTPADPCEADKKTQDSWVKRNPNLIRLTGKHPFNAEAPLPDLFEAGFLTPAHLHFVRNHGAVPQVDVETLANWIIRVHGLVESERVFSLKDLQESFEVVTLPVTLVCAGNRRMEQNVVRKSLGFDWGSAGVSTALWTGVYLADILDAVRPIRRRAKHVIFEGADKLPNGPYGTSQKLSWAKSKDRGMMIAWAMNGVPLEPDHGFPVRLVVPGQIGGRSVKWLTRIEVSDRESQHHLHFHDNKVLPMQLSPERAREESSWWYDPSYLITELNVNSAITKPAHDESIVIPPDLSEMSKDTYTMRGYAYAGGGRRINRVEISIDDGRSWFLANVEYPEDLYRSTSHTSKTYGTLDLSERDTYFCWCFWSYEIPLAELASASWIYVRAMDESMNTQPRDMYVNATSMLNNWWFRVAIYKTDTGIRFVHPAPVGNTSPGWMEILKSSGADILRPVSGEQPSQAHVPAQDPEPAAKFAVHGEVYDATDYLDKHPGGPGSILLVAGDDATEDFMAIHSLDAKRKLAQYHIGTLEDSEKATDVVTASSPNAVFLEPKTWKPVTLTDIEQINHDSYLYRFSLGSDQQPLGLPTGYHVYVRLKRKDTGVLVQRAYTPVSRHDAVGCIEFLVKIYHPSPQFPAGGKMTMGFHQLSLGDNVELKGPIGEFMYQGRGSVSVQGISRKVTELGLICGGSGITPILQVLRAVLHDPSDETRLWLLNANRTEADILCKAELDELHALHGKGRLHLHYTLTSAPEDWKHSTGRLTDTMLVTHLPQPSPDALILVCGPNAMIDEAIKPGLERCGWDIDMSLVVF</sequence>
<dbReference type="InterPro" id="IPR001433">
    <property type="entry name" value="OxRdtase_FAD/NAD-bd"/>
</dbReference>
<dbReference type="InterPro" id="IPR039261">
    <property type="entry name" value="FNR_nucleotide-bd"/>
</dbReference>
<dbReference type="Pfam" id="PF00175">
    <property type="entry name" value="NAD_binding_1"/>
    <property type="match status" value="1"/>
</dbReference>
<dbReference type="SUPFAM" id="SSF56524">
    <property type="entry name" value="Oxidoreductase molybdopterin-binding domain"/>
    <property type="match status" value="1"/>
</dbReference>
<evidence type="ECO:0000256" key="17">
    <source>
        <dbReference type="ARBA" id="ARBA00023063"/>
    </source>
</evidence>
<dbReference type="PRINTS" id="PR00363">
    <property type="entry name" value="CYTOCHROMEB5"/>
</dbReference>
<comment type="function">
    <text evidence="4">Nitrate reductase is a key enzyme involved in the first step of nitrate assimilation in plants, fungi and bacteria.</text>
</comment>
<comment type="cofactor">
    <cofactor evidence="2">
        <name>heme</name>
        <dbReference type="ChEBI" id="CHEBI:30413"/>
    </cofactor>
</comment>
<dbReference type="InterPro" id="IPR018506">
    <property type="entry name" value="Cyt_B5_heme-BS"/>
</dbReference>
<evidence type="ECO:0000256" key="12">
    <source>
        <dbReference type="ARBA" id="ARBA00022723"/>
    </source>
</evidence>
<evidence type="ECO:0000313" key="22">
    <source>
        <dbReference type="Proteomes" id="UP000194127"/>
    </source>
</evidence>
<dbReference type="InterPro" id="IPR036400">
    <property type="entry name" value="Cyt_B5-like_heme/steroid_sf"/>
</dbReference>
<evidence type="ECO:0000256" key="1">
    <source>
        <dbReference type="ARBA" id="ARBA00001924"/>
    </source>
</evidence>
<dbReference type="SUPFAM" id="SSF55856">
    <property type="entry name" value="Cytochrome b5-like heme/steroid binding domain"/>
    <property type="match status" value="1"/>
</dbReference>
<keyword evidence="16" id="KW-0408">Iron</keyword>
<dbReference type="Gene3D" id="3.10.120.10">
    <property type="entry name" value="Cytochrome b5-like heme/steroid binding domain"/>
    <property type="match status" value="1"/>
</dbReference>
<feature type="domain" description="Cytochrome b5 heme-binding" evidence="19">
    <location>
        <begin position="494"/>
        <end position="569"/>
    </location>
</feature>
<protein>
    <recommendedName>
        <fullName evidence="8">Nitrate reductase [NADPH]</fullName>
        <ecNumber evidence="7">1.7.1.3</ecNumber>
    </recommendedName>
</protein>
<dbReference type="AlphaFoldDB" id="A0A1X6NHT6"/>
<evidence type="ECO:0000256" key="3">
    <source>
        <dbReference type="ARBA" id="ARBA00001974"/>
    </source>
</evidence>
<comment type="subunit">
    <text evidence="6">Homodimer.</text>
</comment>
<evidence type="ECO:0000256" key="8">
    <source>
        <dbReference type="ARBA" id="ARBA00015499"/>
    </source>
</evidence>
<dbReference type="Pfam" id="PF00970">
    <property type="entry name" value="FAD_binding_6"/>
    <property type="match status" value="1"/>
</dbReference>
<evidence type="ECO:0000256" key="6">
    <source>
        <dbReference type="ARBA" id="ARBA00011738"/>
    </source>
</evidence>
<name>A0A1X6NHT6_9APHY</name>
<keyword evidence="9" id="KW-0500">Molybdenum</keyword>
<organism evidence="21 22">
    <name type="scientific">Postia placenta MAD-698-R-SB12</name>
    <dbReference type="NCBI Taxonomy" id="670580"/>
    <lineage>
        <taxon>Eukaryota</taxon>
        <taxon>Fungi</taxon>
        <taxon>Dikarya</taxon>
        <taxon>Basidiomycota</taxon>
        <taxon>Agaricomycotina</taxon>
        <taxon>Agaricomycetes</taxon>
        <taxon>Polyporales</taxon>
        <taxon>Adustoporiaceae</taxon>
        <taxon>Rhodonia</taxon>
    </lineage>
</organism>
<evidence type="ECO:0000256" key="10">
    <source>
        <dbReference type="ARBA" id="ARBA00022617"/>
    </source>
</evidence>
<dbReference type="PANTHER" id="PTHR19372:SF7">
    <property type="entry name" value="SULFITE OXIDASE, MITOCHONDRIAL"/>
    <property type="match status" value="1"/>
</dbReference>
<keyword evidence="15" id="KW-0560">Oxidoreductase</keyword>